<dbReference type="SUPFAM" id="SSF48371">
    <property type="entry name" value="ARM repeat"/>
    <property type="match status" value="1"/>
</dbReference>
<feature type="compositionally biased region" description="Low complexity" evidence="1">
    <location>
        <begin position="287"/>
        <end position="298"/>
    </location>
</feature>
<reference evidence="3" key="1">
    <citation type="journal article" date="2023" name="G3 (Bethesda)">
        <title>A reference genome for the long-term kleptoplast-retaining sea slug Elysia crispata morphotype clarki.</title>
        <authorList>
            <person name="Eastman K.E."/>
            <person name="Pendleton A.L."/>
            <person name="Shaikh M.A."/>
            <person name="Suttiyut T."/>
            <person name="Ogas R."/>
            <person name="Tomko P."/>
            <person name="Gavelis G."/>
            <person name="Widhalm J.R."/>
            <person name="Wisecaver J.H."/>
        </authorList>
    </citation>
    <scope>NUCLEOTIDE SEQUENCE</scope>
    <source>
        <strain evidence="3">ECLA1</strain>
    </source>
</reference>
<dbReference type="InterPro" id="IPR016024">
    <property type="entry name" value="ARM-type_fold"/>
</dbReference>
<comment type="caution">
    <text evidence="3">The sequence shown here is derived from an EMBL/GenBank/DDBJ whole genome shotgun (WGS) entry which is preliminary data.</text>
</comment>
<feature type="compositionally biased region" description="Polar residues" evidence="1">
    <location>
        <begin position="134"/>
        <end position="153"/>
    </location>
</feature>
<keyword evidence="4" id="KW-1185">Reference proteome</keyword>
<dbReference type="GO" id="GO:0030036">
    <property type="term" value="P:actin cytoskeleton organization"/>
    <property type="evidence" value="ECO:0007669"/>
    <property type="project" value="InterPro"/>
</dbReference>
<dbReference type="AlphaFoldDB" id="A0AAE0XW57"/>
<evidence type="ECO:0000313" key="3">
    <source>
        <dbReference type="EMBL" id="KAK3719785.1"/>
    </source>
</evidence>
<evidence type="ECO:0000313" key="4">
    <source>
        <dbReference type="Proteomes" id="UP001283361"/>
    </source>
</evidence>
<feature type="region of interest" description="Disordered" evidence="1">
    <location>
        <begin position="277"/>
        <end position="304"/>
    </location>
</feature>
<dbReference type="EMBL" id="JAWDGP010007412">
    <property type="protein sequence ID" value="KAK3719785.1"/>
    <property type="molecule type" value="Genomic_DNA"/>
</dbReference>
<dbReference type="GO" id="GO:0031267">
    <property type="term" value="F:small GTPase binding"/>
    <property type="evidence" value="ECO:0007669"/>
    <property type="project" value="InterPro"/>
</dbReference>
<dbReference type="Proteomes" id="UP001283361">
    <property type="component" value="Unassembled WGS sequence"/>
</dbReference>
<feature type="region of interest" description="Disordered" evidence="1">
    <location>
        <begin position="133"/>
        <end position="153"/>
    </location>
</feature>
<name>A0AAE0XW57_9GAST</name>
<dbReference type="SMART" id="SM01140">
    <property type="entry name" value="Drf_GBD"/>
    <property type="match status" value="1"/>
</dbReference>
<protein>
    <recommendedName>
        <fullName evidence="2">Formin GTPase-binding domain-containing protein</fullName>
    </recommendedName>
</protein>
<feature type="region of interest" description="Disordered" evidence="1">
    <location>
        <begin position="1"/>
        <end position="32"/>
    </location>
</feature>
<dbReference type="Gene3D" id="1.25.10.10">
    <property type="entry name" value="Leucine-rich Repeat Variant"/>
    <property type="match status" value="1"/>
</dbReference>
<evidence type="ECO:0000256" key="1">
    <source>
        <dbReference type="SAM" id="MobiDB-lite"/>
    </source>
</evidence>
<accession>A0AAE0XW57</accession>
<evidence type="ECO:0000259" key="2">
    <source>
        <dbReference type="SMART" id="SM01140"/>
    </source>
</evidence>
<sequence>MEGNGKGKLASSTRKPLVPPTPPAKAKPIGRGDEAKWEQLVKRLAIGWLHAAKVHHDSEAALGAAHAVVLLQQPRVNVYAAIARQLRRRDPAWLRIFLDNHGLEILFETLEATRKNYTPVILDSLDDSQDSISEEFSTQVETDSASDISSTEGENSEVSAAFSSVLPQITVTPAADTAAAASSSSQARTETSTGNSFFGVLLQVGCVECISLVMDSQQSLDYIIENDEFIKRFATGGHRLDHYVLHSGLQRPFVTSSEPALKGRALISHCPSSCLPDAAQPSTYPSDTTRQQNRQTDTPADKLT</sequence>
<gene>
    <name evidence="3" type="ORF">RRG08_040088</name>
</gene>
<proteinExistence type="predicted"/>
<feature type="domain" description="Formin GTPase-binding" evidence="2">
    <location>
        <begin position="19"/>
        <end position="269"/>
    </location>
</feature>
<dbReference type="InterPro" id="IPR011989">
    <property type="entry name" value="ARM-like"/>
</dbReference>
<organism evidence="3 4">
    <name type="scientific">Elysia crispata</name>
    <name type="common">lettuce slug</name>
    <dbReference type="NCBI Taxonomy" id="231223"/>
    <lineage>
        <taxon>Eukaryota</taxon>
        <taxon>Metazoa</taxon>
        <taxon>Spiralia</taxon>
        <taxon>Lophotrochozoa</taxon>
        <taxon>Mollusca</taxon>
        <taxon>Gastropoda</taxon>
        <taxon>Heterobranchia</taxon>
        <taxon>Euthyneura</taxon>
        <taxon>Panpulmonata</taxon>
        <taxon>Sacoglossa</taxon>
        <taxon>Placobranchoidea</taxon>
        <taxon>Plakobranchidae</taxon>
        <taxon>Elysia</taxon>
    </lineage>
</organism>
<dbReference type="GO" id="GO:0003779">
    <property type="term" value="F:actin binding"/>
    <property type="evidence" value="ECO:0007669"/>
    <property type="project" value="InterPro"/>
</dbReference>
<dbReference type="InterPro" id="IPR010473">
    <property type="entry name" value="GTPase-bd"/>
</dbReference>